<evidence type="ECO:0000313" key="1">
    <source>
        <dbReference type="EMBL" id="MFC4127382.1"/>
    </source>
</evidence>
<dbReference type="Proteomes" id="UP001595767">
    <property type="component" value="Unassembled WGS sequence"/>
</dbReference>
<sequence length="442" mass="48947">MEVDGDRIRCDGAAVGFTPVVLDGLEITWGRDDYMAHSRPGTAGFAVVDRSRTWADRISARTVLGREVTIGWSLPGEADQICFRGRVTAATAMPHGKAGQWVIDFTAAARDADLGNILAAPETWPQETMIVRANRIADMAVPAKIDEFYFFPGSVNINCWPLDVGGRDLRKLTEEFYYSMGDTFSYLPDQDVCRHLFRRAYAVGVHFTYIAGDAIYLFPTSTQYDGVTYHGIAFPGCSTTTDDPALSAGPNSVLTRCEVTWKDSTAGFNDWTTVAEIPAGDTYGRRTLTFDSWIDDGIHIDPMIAEVLARAEHEGAAPRHPPVTLDTGRTGGFLTVAQARALTLAGETQAAAYVSGSQFAAWTPDHHPVFAIIGGTIRHTGGHWRITARLSTIWRTNAVTPMRWNQLVSWMWWERPDDFKLAKSVSWTDFRYFDDPTVYNPA</sequence>
<evidence type="ECO:0000313" key="2">
    <source>
        <dbReference type="Proteomes" id="UP001595767"/>
    </source>
</evidence>
<accession>A0ABV8L942</accession>
<name>A0ABV8L942_9NOCA</name>
<dbReference type="RefSeq" id="WP_378552726.1">
    <property type="nucleotide sequence ID" value="NZ_JBHSBA010000014.1"/>
</dbReference>
<reference evidence="2" key="1">
    <citation type="journal article" date="2019" name="Int. J. Syst. Evol. Microbiol.">
        <title>The Global Catalogue of Microorganisms (GCM) 10K type strain sequencing project: providing services to taxonomists for standard genome sequencing and annotation.</title>
        <authorList>
            <consortium name="The Broad Institute Genomics Platform"/>
            <consortium name="The Broad Institute Genome Sequencing Center for Infectious Disease"/>
            <person name="Wu L."/>
            <person name="Ma J."/>
        </authorList>
    </citation>
    <scope>NUCLEOTIDE SEQUENCE [LARGE SCALE GENOMIC DNA]</scope>
    <source>
        <strain evidence="2">CGMCC 4.7204</strain>
    </source>
</reference>
<protein>
    <submittedName>
        <fullName evidence="1">Uncharacterized protein</fullName>
    </submittedName>
</protein>
<keyword evidence="2" id="KW-1185">Reference proteome</keyword>
<dbReference type="EMBL" id="JBHSBA010000014">
    <property type="protein sequence ID" value="MFC4127382.1"/>
    <property type="molecule type" value="Genomic_DNA"/>
</dbReference>
<comment type="caution">
    <text evidence="1">The sequence shown here is derived from an EMBL/GenBank/DDBJ whole genome shotgun (WGS) entry which is preliminary data.</text>
</comment>
<proteinExistence type="predicted"/>
<organism evidence="1 2">
    <name type="scientific">Nocardia rhizosphaerae</name>
    <dbReference type="NCBI Taxonomy" id="1691571"/>
    <lineage>
        <taxon>Bacteria</taxon>
        <taxon>Bacillati</taxon>
        <taxon>Actinomycetota</taxon>
        <taxon>Actinomycetes</taxon>
        <taxon>Mycobacteriales</taxon>
        <taxon>Nocardiaceae</taxon>
        <taxon>Nocardia</taxon>
    </lineage>
</organism>
<gene>
    <name evidence="1" type="ORF">ACFOW8_20850</name>
</gene>